<feature type="domain" description="CCDC81 HU" evidence="2">
    <location>
        <begin position="103"/>
        <end position="148"/>
    </location>
</feature>
<dbReference type="PANTHER" id="PTHR14362">
    <property type="entry name" value="COILED-COIL DOMAIN-CONTAINING PROTEIN 81"/>
    <property type="match status" value="1"/>
</dbReference>
<dbReference type="GO" id="GO:0005815">
    <property type="term" value="C:microtubule organizing center"/>
    <property type="evidence" value="ECO:0007669"/>
    <property type="project" value="TreeGrafter"/>
</dbReference>
<feature type="domain" description="CCDC81 HU" evidence="1">
    <location>
        <begin position="13"/>
        <end position="90"/>
    </location>
</feature>
<dbReference type="Pfam" id="PF14908">
    <property type="entry name" value="HU-CCDC81_euk_1"/>
    <property type="match status" value="1"/>
</dbReference>
<evidence type="ECO:0000259" key="2">
    <source>
        <dbReference type="Pfam" id="PF18289"/>
    </source>
</evidence>
<dbReference type="PANTHER" id="PTHR14362:SF2">
    <property type="entry name" value="COILED-COIL DOMAIN-CONTAINING PROTEIN 81"/>
    <property type="match status" value="1"/>
</dbReference>
<feature type="non-terminal residue" evidence="3">
    <location>
        <position position="1"/>
    </location>
</feature>
<dbReference type="EMBL" id="VZRP01001824">
    <property type="protein sequence ID" value="NWV59651.1"/>
    <property type="molecule type" value="Genomic_DNA"/>
</dbReference>
<reference evidence="3 4" key="1">
    <citation type="submission" date="2019-09" db="EMBL/GenBank/DDBJ databases">
        <title>Bird 10,000 Genomes (B10K) Project - Family phase.</title>
        <authorList>
            <person name="Zhang G."/>
        </authorList>
    </citation>
    <scope>NUCLEOTIDE SEQUENCE [LARGE SCALE GENOMIC DNA]</scope>
    <source>
        <strain evidence="3">B10K-DU-029-44</strain>
        <tissue evidence="3">Heart</tissue>
    </source>
</reference>
<gene>
    <name evidence="3" type="primary">Ccdc81_1</name>
    <name evidence="3" type="ORF">MALELE_R07032</name>
</gene>
<evidence type="ECO:0000259" key="1">
    <source>
        <dbReference type="Pfam" id="PF14908"/>
    </source>
</evidence>
<sequence>AKMQKFLLYNSVEPEELPTLKELNTIEICKIWSGMSRYIYKQLLQKTAVEIGVGTFALVPTHASVEEGKVLPIERPMFIMNKPLKVFYNLECDDIKISDETSVVQPDFEEIASDTHFRQEIVEQCVQETLLCFAGALRENKEVEFSFR</sequence>
<evidence type="ECO:0000313" key="4">
    <source>
        <dbReference type="Proteomes" id="UP000564407"/>
    </source>
</evidence>
<name>A0A7K6G989_9PASS</name>
<protein>
    <submittedName>
        <fullName evidence="3">CCD81 protein</fullName>
    </submittedName>
</protein>
<organism evidence="3 4">
    <name type="scientific">Malurus elegans</name>
    <name type="common">Red-winged fairywren</name>
    <dbReference type="NCBI Taxonomy" id="720584"/>
    <lineage>
        <taxon>Eukaryota</taxon>
        <taxon>Metazoa</taxon>
        <taxon>Chordata</taxon>
        <taxon>Craniata</taxon>
        <taxon>Vertebrata</taxon>
        <taxon>Euteleostomi</taxon>
        <taxon>Archelosauria</taxon>
        <taxon>Archosauria</taxon>
        <taxon>Dinosauria</taxon>
        <taxon>Saurischia</taxon>
        <taxon>Theropoda</taxon>
        <taxon>Coelurosauria</taxon>
        <taxon>Aves</taxon>
        <taxon>Neognathae</taxon>
        <taxon>Neoaves</taxon>
        <taxon>Telluraves</taxon>
        <taxon>Australaves</taxon>
        <taxon>Passeriformes</taxon>
        <taxon>Meliphagoidea</taxon>
        <taxon>Maluridae</taxon>
        <taxon>Malurus</taxon>
    </lineage>
</organism>
<comment type="caution">
    <text evidence="3">The sequence shown here is derived from an EMBL/GenBank/DDBJ whole genome shotgun (WGS) entry which is preliminary data.</text>
</comment>
<evidence type="ECO:0000313" key="3">
    <source>
        <dbReference type="EMBL" id="NWV59651.1"/>
    </source>
</evidence>
<dbReference type="Proteomes" id="UP000564407">
    <property type="component" value="Unassembled WGS sequence"/>
</dbReference>
<dbReference type="AlphaFoldDB" id="A0A7K6G989"/>
<accession>A0A7K6G989</accession>
<dbReference type="InterPro" id="IPR040673">
    <property type="entry name" value="CCDC81_HU_dom_2"/>
</dbReference>
<keyword evidence="4" id="KW-1185">Reference proteome</keyword>
<dbReference type="InterPro" id="IPR026295">
    <property type="entry name" value="CCD81"/>
</dbReference>
<proteinExistence type="predicted"/>
<feature type="non-terminal residue" evidence="3">
    <location>
        <position position="148"/>
    </location>
</feature>
<dbReference type="Pfam" id="PF18289">
    <property type="entry name" value="HU-CCDC81_euk_2"/>
    <property type="match status" value="1"/>
</dbReference>
<dbReference type="InterPro" id="IPR028034">
    <property type="entry name" value="HU-CCDC81"/>
</dbReference>